<dbReference type="AlphaFoldDB" id="A0A7Z7QNU1"/>
<name>A0A7Z7QNU1_STASC</name>
<evidence type="ECO:0000256" key="2">
    <source>
        <dbReference type="ARBA" id="ARBA00022679"/>
    </source>
</evidence>
<dbReference type="Proteomes" id="UP000264146">
    <property type="component" value="Chromosome"/>
</dbReference>
<dbReference type="InterPro" id="IPR043129">
    <property type="entry name" value="ATPase_NBD"/>
</dbReference>
<sequence>MRIGIDAGGTLIKIAIENEGERSFKVYQTTELETVAEWLNQQPCQDIHITGGNAKTLSEHLTCNAQTYIEFDAAARGVQLFLEEQGIHIDRYIFTNVGTGTSLHLTDGLEQERVGGIGTGGGMIQGLGYLLTGITEYATLTNLALKGNRDIIDLKVKHIYKNDTPPISGELTAANFGHVLLNIDQNFTDADKLASVIGVVGESITTVAIHVAREHQVKDVVYIGSSFHDNPLLQQVVTDYTVLRGFNPHYLKNGAFSGALGTLYLSH</sequence>
<dbReference type="EMBL" id="LR962863">
    <property type="protein sequence ID" value="CAD7359154.1"/>
    <property type="molecule type" value="Genomic_DNA"/>
</dbReference>
<dbReference type="PANTHER" id="PTHR12280:SF20">
    <property type="entry name" value="4'-PHOSPHOPANTETHEINE PHOSPHATASE"/>
    <property type="match status" value="1"/>
</dbReference>
<keyword evidence="5" id="KW-0067">ATP-binding</keyword>
<dbReference type="EMBL" id="UHEF01000001">
    <property type="protein sequence ID" value="SUM87733.1"/>
    <property type="molecule type" value="Genomic_DNA"/>
</dbReference>
<dbReference type="Proteomes" id="UP000572988">
    <property type="component" value="Unassembled WGS sequence"/>
</dbReference>
<keyword evidence="3" id="KW-0547">Nucleotide-binding</keyword>
<dbReference type="InterPro" id="IPR004567">
    <property type="entry name" value="Type_II_PanK"/>
</dbReference>
<protein>
    <submittedName>
        <fullName evidence="8 9">Pantothenate kinase</fullName>
        <ecNumber evidence="9">2.7.1.33</ecNumber>
    </submittedName>
</protein>
<dbReference type="EC" id="2.7.1.33" evidence="9"/>
<dbReference type="EMBL" id="POVK01000029">
    <property type="protein sequence ID" value="NHA34630.1"/>
    <property type="molecule type" value="Genomic_DNA"/>
</dbReference>
<evidence type="ECO:0000256" key="4">
    <source>
        <dbReference type="ARBA" id="ARBA00022777"/>
    </source>
</evidence>
<keyword evidence="11" id="KW-1185">Reference proteome</keyword>
<dbReference type="GO" id="GO:0005524">
    <property type="term" value="F:ATP binding"/>
    <property type="evidence" value="ECO:0007669"/>
    <property type="project" value="UniProtKB-KW"/>
</dbReference>
<dbReference type="SUPFAM" id="SSF53067">
    <property type="entry name" value="Actin-like ATPase domain"/>
    <property type="match status" value="1"/>
</dbReference>
<dbReference type="GeneID" id="93789475"/>
<dbReference type="GO" id="GO:0015937">
    <property type="term" value="P:coenzyme A biosynthetic process"/>
    <property type="evidence" value="ECO:0007669"/>
    <property type="project" value="UniProtKB-KW"/>
</dbReference>
<proteinExistence type="predicted"/>
<keyword evidence="2 9" id="KW-0808">Transferase</keyword>
<dbReference type="RefSeq" id="WP_016426427.1">
    <property type="nucleotide sequence ID" value="NZ_CABKRV010000002.1"/>
</dbReference>
<dbReference type="PIRSF" id="PIRSF036940">
    <property type="entry name" value="PanK_bac_aCoA"/>
    <property type="match status" value="1"/>
</dbReference>
<dbReference type="CDD" id="cd24085">
    <property type="entry name" value="ASKHA_NBD_PanK-II_bac"/>
    <property type="match status" value="1"/>
</dbReference>
<reference evidence="7 10" key="3">
    <citation type="submission" date="2020-11" db="EMBL/GenBank/DDBJ databases">
        <authorList>
            <consortium name="Pathogen Informatics"/>
        </authorList>
    </citation>
    <scope>NUCLEOTIDE SEQUENCE [LARGE SCALE GENOMIC DNA]</scope>
    <source>
        <strain evidence="7 10">NCTC12218</strain>
    </source>
</reference>
<dbReference type="GO" id="GO:0004594">
    <property type="term" value="F:pantothenate kinase activity"/>
    <property type="evidence" value="ECO:0007669"/>
    <property type="project" value="UniProtKB-EC"/>
</dbReference>
<evidence type="ECO:0000256" key="6">
    <source>
        <dbReference type="ARBA" id="ARBA00022993"/>
    </source>
</evidence>
<keyword evidence="4 9" id="KW-0418">Kinase</keyword>
<dbReference type="NCBIfam" id="NF009842">
    <property type="entry name" value="PRK13317.1"/>
    <property type="match status" value="1"/>
</dbReference>
<evidence type="ECO:0000313" key="9">
    <source>
        <dbReference type="EMBL" id="SUM87733.1"/>
    </source>
</evidence>
<dbReference type="Pfam" id="PF03630">
    <property type="entry name" value="Fumble"/>
    <property type="match status" value="1"/>
</dbReference>
<gene>
    <name evidence="9" type="primary">coaA</name>
    <name evidence="8" type="ORF">C1O36_08900</name>
    <name evidence="9" type="ORF">NCTC12218_00754</name>
</gene>
<reference evidence="9" key="2">
    <citation type="submission" date="2018-06" db="EMBL/GenBank/DDBJ databases">
        <authorList>
            <consortium name="Pathogen Informatics"/>
            <person name="Doyle S."/>
        </authorList>
    </citation>
    <scope>NUCLEOTIDE SEQUENCE [LARGE SCALE GENOMIC DNA]</scope>
    <source>
        <strain evidence="9">NCTC12218</strain>
    </source>
</reference>
<evidence type="ECO:0000313" key="8">
    <source>
        <dbReference type="EMBL" id="NHA34630.1"/>
    </source>
</evidence>
<dbReference type="PANTHER" id="PTHR12280">
    <property type="entry name" value="PANTOTHENATE KINASE"/>
    <property type="match status" value="1"/>
</dbReference>
<evidence type="ECO:0000313" key="7">
    <source>
        <dbReference type="EMBL" id="CAD7359154.1"/>
    </source>
</evidence>
<evidence type="ECO:0000313" key="11">
    <source>
        <dbReference type="Proteomes" id="UP000572988"/>
    </source>
</evidence>
<evidence type="ECO:0000256" key="1">
    <source>
        <dbReference type="ARBA" id="ARBA00022490"/>
    </source>
</evidence>
<accession>A0A7Z7QNU1</accession>
<evidence type="ECO:0000256" key="3">
    <source>
        <dbReference type="ARBA" id="ARBA00022741"/>
    </source>
</evidence>
<dbReference type="InterPro" id="IPR011602">
    <property type="entry name" value="Type_II_PanK_bac"/>
</dbReference>
<evidence type="ECO:0000256" key="5">
    <source>
        <dbReference type="ARBA" id="ARBA00022840"/>
    </source>
</evidence>
<keyword evidence="1" id="KW-0963">Cytoplasm</keyword>
<keyword evidence="6" id="KW-0173">Coenzyme A biosynthesis</keyword>
<dbReference type="GO" id="GO:0005829">
    <property type="term" value="C:cytosol"/>
    <property type="evidence" value="ECO:0007669"/>
    <property type="project" value="TreeGrafter"/>
</dbReference>
<dbReference type="Gene3D" id="3.30.420.40">
    <property type="match status" value="1"/>
</dbReference>
<reference evidence="8 11" key="1">
    <citation type="submission" date="2018-01" db="EMBL/GenBank/DDBJ databases">
        <title>Complete genome sequence of Staphylococcus Scheliferi isolated from human.</title>
        <authorList>
            <person name="Abouelkhair M.A."/>
            <person name="Bemis D.A."/>
            <person name="Kania S.A."/>
        </authorList>
    </citation>
    <scope>NUCLEOTIDE SEQUENCE [LARGE SCALE GENOMIC DNA]</scope>
    <source>
        <strain evidence="8 11">ATCC 43808</strain>
    </source>
</reference>
<organism evidence="9">
    <name type="scientific">Staphylococcus schleiferi</name>
    <dbReference type="NCBI Taxonomy" id="1295"/>
    <lineage>
        <taxon>Bacteria</taxon>
        <taxon>Bacillati</taxon>
        <taxon>Bacillota</taxon>
        <taxon>Bacilli</taxon>
        <taxon>Bacillales</taxon>
        <taxon>Staphylococcaceae</taxon>
        <taxon>Staphylococcus</taxon>
    </lineage>
</organism>
<evidence type="ECO:0000313" key="10">
    <source>
        <dbReference type="Proteomes" id="UP000264146"/>
    </source>
</evidence>